<feature type="DNA-binding region" description="H-T-H motif" evidence="2">
    <location>
        <begin position="50"/>
        <end position="69"/>
    </location>
</feature>
<proteinExistence type="predicted"/>
<feature type="domain" description="HTH tetR-type" evidence="4">
    <location>
        <begin position="27"/>
        <end position="87"/>
    </location>
</feature>
<evidence type="ECO:0000256" key="2">
    <source>
        <dbReference type="PROSITE-ProRule" id="PRU00335"/>
    </source>
</evidence>
<evidence type="ECO:0000256" key="1">
    <source>
        <dbReference type="ARBA" id="ARBA00023125"/>
    </source>
</evidence>
<dbReference type="PANTHER" id="PTHR30055:SF237">
    <property type="entry name" value="TRANSCRIPTIONAL REPRESSOR MCE3R"/>
    <property type="match status" value="1"/>
</dbReference>
<comment type="caution">
    <text evidence="5">The sequence shown here is derived from an EMBL/GenBank/DDBJ whole genome shotgun (WGS) entry which is preliminary data.</text>
</comment>
<dbReference type="PRINTS" id="PR00455">
    <property type="entry name" value="HTHTETR"/>
</dbReference>
<dbReference type="Pfam" id="PF17932">
    <property type="entry name" value="TetR_C_24"/>
    <property type="match status" value="1"/>
</dbReference>
<gene>
    <name evidence="5" type="ORF">CYJ73_12070</name>
</gene>
<dbReference type="Proteomes" id="UP000234662">
    <property type="component" value="Unassembled WGS sequence"/>
</dbReference>
<keyword evidence="1 2" id="KW-0238">DNA-binding</keyword>
<accession>A0A2I1R8C7</accession>
<dbReference type="InterPro" id="IPR009057">
    <property type="entry name" value="Homeodomain-like_sf"/>
</dbReference>
<evidence type="ECO:0000313" key="5">
    <source>
        <dbReference type="EMBL" id="PKZ65397.1"/>
    </source>
</evidence>
<evidence type="ECO:0000313" key="6">
    <source>
        <dbReference type="Proteomes" id="UP000234662"/>
    </source>
</evidence>
<feature type="region of interest" description="Disordered" evidence="3">
    <location>
        <begin position="1"/>
        <end position="26"/>
    </location>
</feature>
<dbReference type="EMBL" id="PKJC01000007">
    <property type="protein sequence ID" value="PKZ65397.1"/>
    <property type="molecule type" value="Genomic_DNA"/>
</dbReference>
<dbReference type="GO" id="GO:0000976">
    <property type="term" value="F:transcription cis-regulatory region binding"/>
    <property type="evidence" value="ECO:0007669"/>
    <property type="project" value="TreeGrafter"/>
</dbReference>
<organism evidence="5 6">
    <name type="scientific">Gordonia terrae</name>
    <dbReference type="NCBI Taxonomy" id="2055"/>
    <lineage>
        <taxon>Bacteria</taxon>
        <taxon>Bacillati</taxon>
        <taxon>Actinomycetota</taxon>
        <taxon>Actinomycetes</taxon>
        <taxon>Mycobacteriales</taxon>
        <taxon>Gordoniaceae</taxon>
        <taxon>Gordonia</taxon>
    </lineage>
</organism>
<dbReference type="InterPro" id="IPR050109">
    <property type="entry name" value="HTH-type_TetR-like_transc_reg"/>
</dbReference>
<dbReference type="InterPro" id="IPR041490">
    <property type="entry name" value="KstR2_TetR_C"/>
</dbReference>
<dbReference type="Gene3D" id="1.10.10.60">
    <property type="entry name" value="Homeodomain-like"/>
    <property type="match status" value="1"/>
</dbReference>
<dbReference type="InterPro" id="IPR001647">
    <property type="entry name" value="HTH_TetR"/>
</dbReference>
<protein>
    <submittedName>
        <fullName evidence="5">TetR family transcriptional regulator</fullName>
    </submittedName>
</protein>
<sequence length="222" mass="24397">MSATHEPREDESEATNRPPTRRTQAKAARRAELLSAAARQMAERGFAGVRLEDIGRAVGVSGPAMYRHFSSKTELLDEMLIDISQRLHDGGSEVADRGGSPSETLVALIGFHIDVLVTRPDLITVQDRDLPSMTPAANHRVRLLQRRYVERWVDVLLVVTDEAGMALDRAEARVRVHAMFGLLNSSPRLPAFDQNGLRRLLTAMALAALRCEVPDQVGPGTS</sequence>
<evidence type="ECO:0000256" key="3">
    <source>
        <dbReference type="SAM" id="MobiDB-lite"/>
    </source>
</evidence>
<dbReference type="PANTHER" id="PTHR30055">
    <property type="entry name" value="HTH-TYPE TRANSCRIPTIONAL REGULATOR RUTR"/>
    <property type="match status" value="1"/>
</dbReference>
<dbReference type="Gene3D" id="1.10.357.10">
    <property type="entry name" value="Tetracycline Repressor, domain 2"/>
    <property type="match status" value="1"/>
</dbReference>
<evidence type="ECO:0000259" key="4">
    <source>
        <dbReference type="PROSITE" id="PS50977"/>
    </source>
</evidence>
<reference evidence="5 6" key="1">
    <citation type="submission" date="2017-12" db="EMBL/GenBank/DDBJ databases">
        <title>Phylogenetic diversity of female urinary microbiome.</title>
        <authorList>
            <person name="Thomas-White K."/>
            <person name="Wolfe A.J."/>
        </authorList>
    </citation>
    <scope>NUCLEOTIDE SEQUENCE [LARGE SCALE GENOMIC DNA]</scope>
    <source>
        <strain evidence="5 6">UMB0777</strain>
    </source>
</reference>
<dbReference type="PROSITE" id="PS50977">
    <property type="entry name" value="HTH_TETR_2"/>
    <property type="match status" value="1"/>
</dbReference>
<dbReference type="Pfam" id="PF00440">
    <property type="entry name" value="TetR_N"/>
    <property type="match status" value="1"/>
</dbReference>
<name>A0A2I1R8C7_9ACTN</name>
<dbReference type="GO" id="GO:0003700">
    <property type="term" value="F:DNA-binding transcription factor activity"/>
    <property type="evidence" value="ECO:0007669"/>
    <property type="project" value="TreeGrafter"/>
</dbReference>
<dbReference type="SUPFAM" id="SSF46689">
    <property type="entry name" value="Homeodomain-like"/>
    <property type="match status" value="1"/>
</dbReference>
<dbReference type="STRING" id="2055.BCM27_07295"/>
<dbReference type="AlphaFoldDB" id="A0A2I1R8C7"/>
<dbReference type="RefSeq" id="WP_101820348.1">
    <property type="nucleotide sequence ID" value="NZ_PKJC01000007.1"/>
</dbReference>